<proteinExistence type="inferred from homology"/>
<evidence type="ECO:0000256" key="1">
    <source>
        <dbReference type="ARBA" id="ARBA00023157"/>
    </source>
</evidence>
<comment type="caution">
    <text evidence="4">The sequence shown here is derived from an EMBL/GenBank/DDBJ whole genome shotgun (WGS) entry which is preliminary data.</text>
</comment>
<dbReference type="SMART" id="SM00020">
    <property type="entry name" value="Tryp_SPc"/>
    <property type="match status" value="1"/>
</dbReference>
<dbReference type="InterPro" id="IPR051487">
    <property type="entry name" value="Ser/Thr_Proteases_Immune/Dev"/>
</dbReference>
<keyword evidence="5" id="KW-1185">Reference proteome</keyword>
<dbReference type="CDD" id="cd00190">
    <property type="entry name" value="Tryp_SPc"/>
    <property type="match status" value="1"/>
</dbReference>
<keyword evidence="1" id="KW-1015">Disulfide bond</keyword>
<dbReference type="GO" id="GO:0006508">
    <property type="term" value="P:proteolysis"/>
    <property type="evidence" value="ECO:0007669"/>
    <property type="project" value="InterPro"/>
</dbReference>
<evidence type="ECO:0000313" key="5">
    <source>
        <dbReference type="Proteomes" id="UP001201812"/>
    </source>
</evidence>
<organism evidence="4 5">
    <name type="scientific">Ditylenchus destructor</name>
    <dbReference type="NCBI Taxonomy" id="166010"/>
    <lineage>
        <taxon>Eukaryota</taxon>
        <taxon>Metazoa</taxon>
        <taxon>Ecdysozoa</taxon>
        <taxon>Nematoda</taxon>
        <taxon>Chromadorea</taxon>
        <taxon>Rhabditida</taxon>
        <taxon>Tylenchina</taxon>
        <taxon>Tylenchomorpha</taxon>
        <taxon>Sphaerularioidea</taxon>
        <taxon>Anguinidae</taxon>
        <taxon>Anguininae</taxon>
        <taxon>Ditylenchus</taxon>
    </lineage>
</organism>
<evidence type="ECO:0000259" key="3">
    <source>
        <dbReference type="PROSITE" id="PS50240"/>
    </source>
</evidence>
<dbReference type="PROSITE" id="PS00134">
    <property type="entry name" value="TRYPSIN_HIS"/>
    <property type="match status" value="1"/>
</dbReference>
<dbReference type="GO" id="GO:0004252">
    <property type="term" value="F:serine-type endopeptidase activity"/>
    <property type="evidence" value="ECO:0007669"/>
    <property type="project" value="InterPro"/>
</dbReference>
<dbReference type="InterPro" id="IPR043504">
    <property type="entry name" value="Peptidase_S1_PA_chymotrypsin"/>
</dbReference>
<dbReference type="SUPFAM" id="SSF50494">
    <property type="entry name" value="Trypsin-like serine proteases"/>
    <property type="match status" value="1"/>
</dbReference>
<dbReference type="Pfam" id="PF00089">
    <property type="entry name" value="Trypsin"/>
    <property type="match status" value="1"/>
</dbReference>
<dbReference type="InterPro" id="IPR018114">
    <property type="entry name" value="TRYPSIN_HIS"/>
</dbReference>
<gene>
    <name evidence="4" type="ORF">DdX_19254</name>
</gene>
<dbReference type="Gene3D" id="2.40.10.10">
    <property type="entry name" value="Trypsin-like serine proteases"/>
    <property type="match status" value="1"/>
</dbReference>
<accession>A0AAD4QXA8</accession>
<protein>
    <submittedName>
        <fullName evidence="4">Trypsin domain-containing protein</fullName>
    </submittedName>
</protein>
<reference evidence="4" key="1">
    <citation type="submission" date="2022-01" db="EMBL/GenBank/DDBJ databases">
        <title>Genome Sequence Resource for Two Populations of Ditylenchus destructor, the Migratory Endoparasitic Phytonematode.</title>
        <authorList>
            <person name="Zhang H."/>
            <person name="Lin R."/>
            <person name="Xie B."/>
        </authorList>
    </citation>
    <scope>NUCLEOTIDE SEQUENCE</scope>
    <source>
        <strain evidence="4">BazhouSP</strain>
    </source>
</reference>
<dbReference type="Proteomes" id="UP001201812">
    <property type="component" value="Unassembled WGS sequence"/>
</dbReference>
<dbReference type="PROSITE" id="PS50240">
    <property type="entry name" value="TRYPSIN_DOM"/>
    <property type="match status" value="1"/>
</dbReference>
<dbReference type="InterPro" id="IPR001314">
    <property type="entry name" value="Peptidase_S1A"/>
</dbReference>
<evidence type="ECO:0000256" key="2">
    <source>
        <dbReference type="ARBA" id="ARBA00024195"/>
    </source>
</evidence>
<feature type="domain" description="Peptidase S1" evidence="3">
    <location>
        <begin position="170"/>
        <end position="409"/>
    </location>
</feature>
<dbReference type="AlphaFoldDB" id="A0AAD4QXA8"/>
<dbReference type="EMBL" id="JAKKPZ010000354">
    <property type="protein sequence ID" value="KAI1696056.1"/>
    <property type="molecule type" value="Genomic_DNA"/>
</dbReference>
<dbReference type="InterPro" id="IPR009003">
    <property type="entry name" value="Peptidase_S1_PA"/>
</dbReference>
<name>A0AAD4QXA8_9BILA</name>
<dbReference type="InterPro" id="IPR001254">
    <property type="entry name" value="Trypsin_dom"/>
</dbReference>
<dbReference type="PANTHER" id="PTHR24256">
    <property type="entry name" value="TRYPTASE-RELATED"/>
    <property type="match status" value="1"/>
</dbReference>
<sequence length="416" mass="46432">MPPSLEFVGGWNQCERLNIRFIGNTQKFIVWIKDHVRCDEFEIYVDSDSNYDEELLDLFLTGAPCTSAINVINYDLSKVIVDLVQKFMGLANRNEYQVVESIRGEVDGRGVVEEFKKSGKRTSITLTMSNWFLTLGLTFAVISLVSAVPVEDNDECGVSDFPEDNIGERIINGAKVPQGKYPWLAFMPLPGCTATIVSRNYILTAGHCVCITYPPPSTPQPCHPIDVSMLTVVVGSVNKTKGQELKVKNAIHHKNFVFPSPKDEGILHDIGLLELEEPLNFTKNIRRVCLSGKHQEGDPKKKVVITGWGDITGQDTRPTVLREGTARVADDKTCQKTYLDYDAYMICIASRNNTMAFHGDSGGPAMVRENGRWTEVGITSYGRNEVDFDIPNIYARVSSFCNWIAKKTNNEVKCDS</sequence>
<dbReference type="PRINTS" id="PR00722">
    <property type="entry name" value="CHYMOTRYPSIN"/>
</dbReference>
<comment type="similarity">
    <text evidence="2">Belongs to the peptidase S1 family. CLIP subfamily.</text>
</comment>
<evidence type="ECO:0000313" key="4">
    <source>
        <dbReference type="EMBL" id="KAI1696056.1"/>
    </source>
</evidence>